<evidence type="ECO:0000313" key="1">
    <source>
        <dbReference type="EMBL" id="SVC51062.1"/>
    </source>
</evidence>
<sequence length="27" mass="2894">TGVETVAPSVSLYTWLAFSRFGTAMAM</sequence>
<name>A0A382MU89_9ZZZZ</name>
<organism evidence="1">
    <name type="scientific">marine metagenome</name>
    <dbReference type="NCBI Taxonomy" id="408172"/>
    <lineage>
        <taxon>unclassified sequences</taxon>
        <taxon>metagenomes</taxon>
        <taxon>ecological metagenomes</taxon>
    </lineage>
</organism>
<dbReference type="AlphaFoldDB" id="A0A382MU89"/>
<dbReference type="EMBL" id="UINC01095183">
    <property type="protein sequence ID" value="SVC51062.1"/>
    <property type="molecule type" value="Genomic_DNA"/>
</dbReference>
<gene>
    <name evidence="1" type="ORF">METZ01_LOCUS303916</name>
</gene>
<feature type="non-terminal residue" evidence="1">
    <location>
        <position position="1"/>
    </location>
</feature>
<protein>
    <submittedName>
        <fullName evidence="1">Uncharacterized protein</fullName>
    </submittedName>
</protein>
<proteinExistence type="predicted"/>
<reference evidence="1" key="1">
    <citation type="submission" date="2018-05" db="EMBL/GenBank/DDBJ databases">
        <authorList>
            <person name="Lanie J.A."/>
            <person name="Ng W.-L."/>
            <person name="Kazmierczak K.M."/>
            <person name="Andrzejewski T.M."/>
            <person name="Davidsen T.M."/>
            <person name="Wayne K.J."/>
            <person name="Tettelin H."/>
            <person name="Glass J.I."/>
            <person name="Rusch D."/>
            <person name="Podicherti R."/>
            <person name="Tsui H.-C.T."/>
            <person name="Winkler M.E."/>
        </authorList>
    </citation>
    <scope>NUCLEOTIDE SEQUENCE</scope>
</reference>
<accession>A0A382MU89</accession>